<keyword evidence="3" id="KW-0547">Nucleotide-binding</keyword>
<reference evidence="7" key="1">
    <citation type="submission" date="2021-03" db="EMBL/GenBank/DDBJ databases">
        <authorList>
            <person name="Tagirdzhanova G."/>
        </authorList>
    </citation>
    <scope>NUCLEOTIDE SEQUENCE</scope>
</reference>
<comment type="caution">
    <text evidence="7">The sequence shown here is derived from an EMBL/GenBank/DDBJ whole genome shotgun (WGS) entry which is preliminary data.</text>
</comment>
<dbReference type="AlphaFoldDB" id="A0A8H3F942"/>
<dbReference type="InterPro" id="IPR011009">
    <property type="entry name" value="Kinase-like_dom_sf"/>
</dbReference>
<dbReference type="GO" id="GO:0005524">
    <property type="term" value="F:ATP binding"/>
    <property type="evidence" value="ECO:0007669"/>
    <property type="project" value="UniProtKB-KW"/>
</dbReference>
<evidence type="ECO:0000256" key="5">
    <source>
        <dbReference type="ARBA" id="ARBA00022840"/>
    </source>
</evidence>
<keyword evidence="5" id="KW-0067">ATP-binding</keyword>
<name>A0A8H3F942_9LECA</name>
<dbReference type="PROSITE" id="PS50011">
    <property type="entry name" value="PROTEIN_KINASE_DOM"/>
    <property type="match status" value="1"/>
</dbReference>
<organism evidence="7 8">
    <name type="scientific">Gomphillus americanus</name>
    <dbReference type="NCBI Taxonomy" id="1940652"/>
    <lineage>
        <taxon>Eukaryota</taxon>
        <taxon>Fungi</taxon>
        <taxon>Dikarya</taxon>
        <taxon>Ascomycota</taxon>
        <taxon>Pezizomycotina</taxon>
        <taxon>Lecanoromycetes</taxon>
        <taxon>OSLEUM clade</taxon>
        <taxon>Ostropomycetidae</taxon>
        <taxon>Ostropales</taxon>
        <taxon>Graphidaceae</taxon>
        <taxon>Gomphilloideae</taxon>
        <taxon>Gomphillus</taxon>
    </lineage>
</organism>
<sequence>MESLSVSINTTDTYAPKIDLKHITDHKGHLKLESLRTLPTGKDCAADLAFLRVVRFVASGSFGSCFECKGSSGRSYAAKIVAVPQDWLPKYDAFKISQHEINVCTGPRFLHLPRGSPFVRMLGYGILPPDLGPKLGLNIGKTLIYEWCNARDLDGAIEGIVEAKYFLPEGLIWKWLIEVINISHHMSKVCIIRGKVYPVILHDDISMSNMFLTYPEDDPIGTKSWPSIRLGDYGFVKTLHEFDQEIVSDTTIALYTAPSWPRKSVKSELWSLVHIIYLMCTHLCPARPRDNPSANRDGNPLNNMFTYSSEMLFKYNPGVVVWSIPPQYSADLQKFFEFVLVEDRRLQRTPLEAANRLADLKAPARAAHFEPTPAGIFMDYAQRWGL</sequence>
<keyword evidence="4" id="KW-0418">Kinase</keyword>
<gene>
    <name evidence="7" type="ORF">GOMPHAMPRED_002026</name>
</gene>
<evidence type="ECO:0000313" key="8">
    <source>
        <dbReference type="Proteomes" id="UP000664169"/>
    </source>
</evidence>
<dbReference type="InterPro" id="IPR000719">
    <property type="entry name" value="Prot_kinase_dom"/>
</dbReference>
<evidence type="ECO:0000256" key="2">
    <source>
        <dbReference type="ARBA" id="ARBA00022679"/>
    </source>
</evidence>
<evidence type="ECO:0000256" key="1">
    <source>
        <dbReference type="ARBA" id="ARBA00012513"/>
    </source>
</evidence>
<dbReference type="SMART" id="SM00220">
    <property type="entry name" value="S_TKc"/>
    <property type="match status" value="1"/>
</dbReference>
<evidence type="ECO:0000256" key="4">
    <source>
        <dbReference type="ARBA" id="ARBA00022777"/>
    </source>
</evidence>
<dbReference type="PANTHER" id="PTHR43671:SF13">
    <property type="entry name" value="SERINE_THREONINE-PROTEIN KINASE NEK2"/>
    <property type="match status" value="1"/>
</dbReference>
<feature type="domain" description="Protein kinase" evidence="6">
    <location>
        <begin position="51"/>
        <end position="360"/>
    </location>
</feature>
<proteinExistence type="predicted"/>
<dbReference type="EC" id="2.7.11.1" evidence="1"/>
<accession>A0A8H3F942</accession>
<dbReference type="Proteomes" id="UP000664169">
    <property type="component" value="Unassembled WGS sequence"/>
</dbReference>
<evidence type="ECO:0000259" key="6">
    <source>
        <dbReference type="PROSITE" id="PS50011"/>
    </source>
</evidence>
<dbReference type="SUPFAM" id="SSF56112">
    <property type="entry name" value="Protein kinase-like (PK-like)"/>
    <property type="match status" value="1"/>
</dbReference>
<dbReference type="EMBL" id="CAJPDQ010000015">
    <property type="protein sequence ID" value="CAF9920254.1"/>
    <property type="molecule type" value="Genomic_DNA"/>
</dbReference>
<keyword evidence="8" id="KW-1185">Reference proteome</keyword>
<dbReference type="InterPro" id="IPR050660">
    <property type="entry name" value="NEK_Ser/Thr_kinase"/>
</dbReference>
<protein>
    <recommendedName>
        <fullName evidence="1">non-specific serine/threonine protein kinase</fullName>
        <ecNumber evidence="1">2.7.11.1</ecNumber>
    </recommendedName>
</protein>
<evidence type="ECO:0000256" key="3">
    <source>
        <dbReference type="ARBA" id="ARBA00022741"/>
    </source>
</evidence>
<dbReference type="GO" id="GO:0004674">
    <property type="term" value="F:protein serine/threonine kinase activity"/>
    <property type="evidence" value="ECO:0007669"/>
    <property type="project" value="UniProtKB-EC"/>
</dbReference>
<keyword evidence="2" id="KW-0808">Transferase</keyword>
<evidence type="ECO:0000313" key="7">
    <source>
        <dbReference type="EMBL" id="CAF9920254.1"/>
    </source>
</evidence>
<dbReference type="PANTHER" id="PTHR43671">
    <property type="entry name" value="SERINE/THREONINE-PROTEIN KINASE NEK"/>
    <property type="match status" value="1"/>
</dbReference>
<dbReference type="Gene3D" id="1.10.510.10">
    <property type="entry name" value="Transferase(Phosphotransferase) domain 1"/>
    <property type="match status" value="1"/>
</dbReference>